<dbReference type="SUPFAM" id="SSF48264">
    <property type="entry name" value="Cytochrome P450"/>
    <property type="match status" value="1"/>
</dbReference>
<name>A0ABR4IML3_9EURO</name>
<evidence type="ECO:0000313" key="3">
    <source>
        <dbReference type="Proteomes" id="UP001610446"/>
    </source>
</evidence>
<evidence type="ECO:0000313" key="2">
    <source>
        <dbReference type="EMBL" id="KAL2828857.1"/>
    </source>
</evidence>
<evidence type="ECO:0000256" key="1">
    <source>
        <dbReference type="ARBA" id="ARBA00010617"/>
    </source>
</evidence>
<comment type="similarity">
    <text evidence="1">Belongs to the cytochrome P450 family.</text>
</comment>
<dbReference type="CDD" id="cd11060">
    <property type="entry name" value="CYP57A1-like"/>
    <property type="match status" value="1"/>
</dbReference>
<proteinExistence type="inferred from homology"/>
<dbReference type="PANTHER" id="PTHR24305">
    <property type="entry name" value="CYTOCHROME P450"/>
    <property type="match status" value="1"/>
</dbReference>
<dbReference type="PANTHER" id="PTHR24305:SF166">
    <property type="entry name" value="CYTOCHROME P450 12A4, MITOCHONDRIAL-RELATED"/>
    <property type="match status" value="1"/>
</dbReference>
<dbReference type="PRINTS" id="PR00463">
    <property type="entry name" value="EP450I"/>
</dbReference>
<dbReference type="InterPro" id="IPR050121">
    <property type="entry name" value="Cytochrome_P450_monoxygenase"/>
</dbReference>
<dbReference type="EMBL" id="JBFXLU010000349">
    <property type="protein sequence ID" value="KAL2828857.1"/>
    <property type="molecule type" value="Genomic_DNA"/>
</dbReference>
<protein>
    <submittedName>
        <fullName evidence="2">Cytochrome P450</fullName>
    </submittedName>
</protein>
<keyword evidence="3" id="KW-1185">Reference proteome</keyword>
<dbReference type="InterPro" id="IPR002401">
    <property type="entry name" value="Cyt_P450_E_grp-I"/>
</dbReference>
<dbReference type="Proteomes" id="UP001610446">
    <property type="component" value="Unassembled WGS sequence"/>
</dbReference>
<accession>A0ABR4IML3</accession>
<gene>
    <name evidence="2" type="ORF">BJY01DRAFT_240797</name>
</gene>
<dbReference type="InterPro" id="IPR036396">
    <property type="entry name" value="Cyt_P450_sf"/>
</dbReference>
<sequence>MRALAVPAASSVLLLLLSIIIYRIYFHPLARFPGPFLARITGYWRTYQYTKGDWDRNILKIHKQYGRVVRIAPNELAIVDEAALRTLYGHGTKALKTQWYSVWDVPETAPQLFSELDRPRHGFLRKRLSSAYSMSSIMKYETYIQTCLDLLWTRLSRAEARSNPVVNMSEWSNALAFDVIGELGYGEPLGHVKADAEDVGGLRGGILSGFILLSCLGYVPGQSFWVNNQLITKISGWFGGPTAFIGFRGWSEKKVQNRLDHLDSSPREDLLSHFCRMKKQNGEPAAFREVLIEAMNLVGAGADTTSIGIRSCLYYTAMHPHVYKRVREEVDQFYRENKLARPISYRETQELPFLKAVVKEATRVLPSIVWQLPRHTPPDFSVRGQKVPQGTTVSISPIAQNHDEEVFGADAAVFRPERWLEDPARAKYMDTCLMTFGGNGPRMCVGRNIALVEMHKFLAQFIHHFDFEIADKSNPWRIKTYWFAYQSDLKMRIRAKPEFPVKQVEE</sequence>
<comment type="caution">
    <text evidence="2">The sequence shown here is derived from an EMBL/GenBank/DDBJ whole genome shotgun (WGS) entry which is preliminary data.</text>
</comment>
<organism evidence="2 3">
    <name type="scientific">Aspergillus pseudoustus</name>
    <dbReference type="NCBI Taxonomy" id="1810923"/>
    <lineage>
        <taxon>Eukaryota</taxon>
        <taxon>Fungi</taxon>
        <taxon>Dikarya</taxon>
        <taxon>Ascomycota</taxon>
        <taxon>Pezizomycotina</taxon>
        <taxon>Eurotiomycetes</taxon>
        <taxon>Eurotiomycetidae</taxon>
        <taxon>Eurotiales</taxon>
        <taxon>Aspergillaceae</taxon>
        <taxon>Aspergillus</taxon>
        <taxon>Aspergillus subgen. Nidulantes</taxon>
    </lineage>
</organism>
<dbReference type="PRINTS" id="PR00385">
    <property type="entry name" value="P450"/>
</dbReference>
<dbReference type="Pfam" id="PF00067">
    <property type="entry name" value="p450"/>
    <property type="match status" value="1"/>
</dbReference>
<dbReference type="InterPro" id="IPR001128">
    <property type="entry name" value="Cyt_P450"/>
</dbReference>
<dbReference type="Gene3D" id="1.10.630.10">
    <property type="entry name" value="Cytochrome P450"/>
    <property type="match status" value="1"/>
</dbReference>
<reference evidence="2 3" key="1">
    <citation type="submission" date="2024-07" db="EMBL/GenBank/DDBJ databases">
        <title>Section-level genome sequencing and comparative genomics of Aspergillus sections Usti and Cavernicolus.</title>
        <authorList>
            <consortium name="Lawrence Berkeley National Laboratory"/>
            <person name="Nybo J.L."/>
            <person name="Vesth T.C."/>
            <person name="Theobald S."/>
            <person name="Frisvad J.C."/>
            <person name="Larsen T.O."/>
            <person name="Kjaerboelling I."/>
            <person name="Rothschild-Mancinelli K."/>
            <person name="Lyhne E.K."/>
            <person name="Kogle M.E."/>
            <person name="Barry K."/>
            <person name="Clum A."/>
            <person name="Na H."/>
            <person name="Ledsgaard L."/>
            <person name="Lin J."/>
            <person name="Lipzen A."/>
            <person name="Kuo A."/>
            <person name="Riley R."/>
            <person name="Mondo S."/>
            <person name="Labutti K."/>
            <person name="Haridas S."/>
            <person name="Pangalinan J."/>
            <person name="Salamov A.A."/>
            <person name="Simmons B.A."/>
            <person name="Magnuson J.K."/>
            <person name="Chen J."/>
            <person name="Drula E."/>
            <person name="Henrissat B."/>
            <person name="Wiebenga A."/>
            <person name="Lubbers R.J."/>
            <person name="Gomes A.C."/>
            <person name="Makela M.R."/>
            <person name="Stajich J."/>
            <person name="Grigoriev I.V."/>
            <person name="Mortensen U.H."/>
            <person name="De Vries R.P."/>
            <person name="Baker S.E."/>
            <person name="Andersen M.R."/>
        </authorList>
    </citation>
    <scope>NUCLEOTIDE SEQUENCE [LARGE SCALE GENOMIC DNA]</scope>
    <source>
        <strain evidence="2 3">CBS 123904</strain>
    </source>
</reference>